<evidence type="ECO:0000313" key="13">
    <source>
        <dbReference type="Proteomes" id="UP000231436"/>
    </source>
</evidence>
<dbReference type="InterPro" id="IPR023201">
    <property type="entry name" value="SecY_dom_sf"/>
</dbReference>
<evidence type="ECO:0000256" key="3">
    <source>
        <dbReference type="ARBA" id="ARBA00022448"/>
    </source>
</evidence>
<feature type="transmembrane region" description="Helical" evidence="10">
    <location>
        <begin position="386"/>
        <end position="407"/>
    </location>
</feature>
<evidence type="ECO:0000256" key="10">
    <source>
        <dbReference type="HAMAP-Rule" id="MF_01465"/>
    </source>
</evidence>
<keyword evidence="10" id="KW-1003">Cell membrane</keyword>
<evidence type="ECO:0000256" key="2">
    <source>
        <dbReference type="ARBA" id="ARBA00005751"/>
    </source>
</evidence>
<evidence type="ECO:0000256" key="9">
    <source>
        <dbReference type="ARBA" id="ARBA00039733"/>
    </source>
</evidence>
<keyword evidence="3 10" id="KW-0813">Transport</keyword>
<evidence type="ECO:0000256" key="6">
    <source>
        <dbReference type="ARBA" id="ARBA00022989"/>
    </source>
</evidence>
<keyword evidence="5 10" id="KW-0653">Protein transport</keyword>
<dbReference type="GO" id="GO:0005886">
    <property type="term" value="C:plasma membrane"/>
    <property type="evidence" value="ECO:0007669"/>
    <property type="project" value="UniProtKB-SubCell"/>
</dbReference>
<dbReference type="PIRSF" id="PIRSF004557">
    <property type="entry name" value="SecY"/>
    <property type="match status" value="1"/>
</dbReference>
<dbReference type="GO" id="GO:0065002">
    <property type="term" value="P:intracellular protein transmembrane transport"/>
    <property type="evidence" value="ECO:0007669"/>
    <property type="project" value="UniProtKB-UniRule"/>
</dbReference>
<feature type="transmembrane region" description="Helical" evidence="10">
    <location>
        <begin position="261"/>
        <end position="284"/>
    </location>
</feature>
<comment type="caution">
    <text evidence="12">The sequence shown here is derived from an EMBL/GenBank/DDBJ whole genome shotgun (WGS) entry which is preliminary data.</text>
</comment>
<dbReference type="HAMAP" id="MF_01465">
    <property type="entry name" value="SecY"/>
    <property type="match status" value="1"/>
</dbReference>
<name>A0A2M8LGP8_9BACT</name>
<keyword evidence="6 10" id="KW-1133">Transmembrane helix</keyword>
<dbReference type="AlphaFoldDB" id="A0A2M8LGP8"/>
<dbReference type="Pfam" id="PF00344">
    <property type="entry name" value="SecY"/>
    <property type="match status" value="1"/>
</dbReference>
<evidence type="ECO:0000256" key="7">
    <source>
        <dbReference type="ARBA" id="ARBA00023010"/>
    </source>
</evidence>
<dbReference type="PRINTS" id="PR00303">
    <property type="entry name" value="SECYTRNLCASE"/>
</dbReference>
<dbReference type="GO" id="GO:0043952">
    <property type="term" value="P:protein transport by the Sec complex"/>
    <property type="evidence" value="ECO:0007669"/>
    <property type="project" value="UniProtKB-UniRule"/>
</dbReference>
<feature type="transmembrane region" description="Helical" evidence="10">
    <location>
        <begin position="304"/>
        <end position="326"/>
    </location>
</feature>
<dbReference type="FunFam" id="1.10.3370.10:FF:000001">
    <property type="entry name" value="Preprotein translocase subunit SecY"/>
    <property type="match status" value="1"/>
</dbReference>
<dbReference type="Gene3D" id="1.10.3370.10">
    <property type="entry name" value="SecY subunit domain"/>
    <property type="match status" value="1"/>
</dbReference>
<feature type="transmembrane region" description="Helical" evidence="10">
    <location>
        <begin position="204"/>
        <end position="224"/>
    </location>
</feature>
<gene>
    <name evidence="10" type="primary">secY</name>
    <name evidence="12" type="ORF">COV05_03485</name>
</gene>
<evidence type="ECO:0000256" key="5">
    <source>
        <dbReference type="ARBA" id="ARBA00022927"/>
    </source>
</evidence>
<dbReference type="NCBIfam" id="TIGR00967">
    <property type="entry name" value="3a0501s007"/>
    <property type="match status" value="1"/>
</dbReference>
<protein>
    <recommendedName>
        <fullName evidence="9 10">Protein translocase subunit SecY</fullName>
    </recommendedName>
</protein>
<dbReference type="PROSITE" id="PS00755">
    <property type="entry name" value="SECY_1"/>
    <property type="match status" value="1"/>
</dbReference>
<dbReference type="InterPro" id="IPR002208">
    <property type="entry name" value="SecY/SEC61-alpha"/>
</dbReference>
<dbReference type="InterPro" id="IPR030659">
    <property type="entry name" value="SecY_CS"/>
</dbReference>
<evidence type="ECO:0000313" key="12">
    <source>
        <dbReference type="EMBL" id="PJE76619.1"/>
    </source>
</evidence>
<feature type="transmembrane region" description="Helical" evidence="10">
    <location>
        <begin position="68"/>
        <end position="91"/>
    </location>
</feature>
<organism evidence="12 13">
    <name type="scientific">Candidatus Uhrbacteria bacterium CG10_big_fil_rev_8_21_14_0_10_48_16</name>
    <dbReference type="NCBI Taxonomy" id="1975038"/>
    <lineage>
        <taxon>Bacteria</taxon>
        <taxon>Candidatus Uhriibacteriota</taxon>
    </lineage>
</organism>
<comment type="subcellular location">
    <subcellularLocation>
        <location evidence="10">Cell membrane</location>
        <topology evidence="10">Multi-pass membrane protein</topology>
    </subcellularLocation>
    <subcellularLocation>
        <location evidence="1">Membrane</location>
        <topology evidence="1">Multi-pass membrane protein</topology>
    </subcellularLocation>
</comment>
<sequence length="421" mass="46066">MNTLVRIWKTKEVRNSILFIVAMLIIFRVTAHIPVPGVDASALKSIFGGDNQFFGLLNIFSGGTLESFSVVAMGVMPYITASIIFQLLGMIIPQVEEMQKEEQGRQKINQWTRLATIPLAIIQAYGLILLLSQQGQFFTNTGMTTLLFAIVSLTTGTMFLMWIGELISEKNIGNGISILILAGIVAGLPTFLSQSLSVYDRSQLVSLIAFVVMAIVTVVAIVVMNEAQRNIPVQYARAVRGSRSAGAVSSHIPLRLNMGGVIPIIFAISIVLFPTVIAQFFLGAKTELLRTIATWTLQTFQNQAIYGGLYFILVVVFAYFYTAVIFHPDQVAENIQKQGGFIPGIRPGKQTADYLGWVVNRLLLTGALFLALIAVLPILIQQFTGNASLVIGGTSILIIVAVVIDSIKQIEAQMTMREYEI</sequence>
<dbReference type="SUPFAM" id="SSF103491">
    <property type="entry name" value="Preprotein translocase SecY subunit"/>
    <property type="match status" value="1"/>
</dbReference>
<dbReference type="InterPro" id="IPR026593">
    <property type="entry name" value="SecY"/>
</dbReference>
<dbReference type="PANTHER" id="PTHR10906">
    <property type="entry name" value="SECY/SEC61-ALPHA FAMILY MEMBER"/>
    <property type="match status" value="1"/>
</dbReference>
<comment type="function">
    <text evidence="10">The central subunit of the protein translocation channel SecYEG. Consists of two halves formed by TMs 1-5 and 6-10. These two domains form a lateral gate at the front which open onto the bilayer between TMs 2 and 7, and are clamped together by SecE at the back. The channel is closed by both a pore ring composed of hydrophobic SecY resides and a short helix (helix 2A) on the extracellular side of the membrane which forms a plug. The plug probably moves laterally to allow the channel to open. The ring and the pore may move independently.</text>
</comment>
<feature type="transmembrane region" description="Helical" evidence="10">
    <location>
        <begin position="111"/>
        <end position="131"/>
    </location>
</feature>
<evidence type="ECO:0000256" key="1">
    <source>
        <dbReference type="ARBA" id="ARBA00004141"/>
    </source>
</evidence>
<dbReference type="EMBL" id="PFEU01000017">
    <property type="protein sequence ID" value="PJE76619.1"/>
    <property type="molecule type" value="Genomic_DNA"/>
</dbReference>
<proteinExistence type="inferred from homology"/>
<comment type="similarity">
    <text evidence="2 10 11">Belongs to the SecY/SEC61-alpha family.</text>
</comment>
<keyword evidence="7 10" id="KW-0811">Translocation</keyword>
<comment type="subunit">
    <text evidence="10">Component of the Sec protein translocase complex. Heterotrimer consisting of SecY, SecE and SecG subunits. The heterotrimers can form oligomers, although 1 heterotrimer is thought to be able to translocate proteins. Interacts with the ribosome. Interacts with SecDF, and other proteins may be involved. Interacts with SecA.</text>
</comment>
<evidence type="ECO:0000256" key="4">
    <source>
        <dbReference type="ARBA" id="ARBA00022692"/>
    </source>
</evidence>
<reference evidence="13" key="1">
    <citation type="submission" date="2017-09" db="EMBL/GenBank/DDBJ databases">
        <title>Depth-based differentiation of microbial function through sediment-hosted aquifers and enrichment of novel symbionts in the deep terrestrial subsurface.</title>
        <authorList>
            <person name="Probst A.J."/>
            <person name="Ladd B."/>
            <person name="Jarett J.K."/>
            <person name="Geller-Mcgrath D.E."/>
            <person name="Sieber C.M.K."/>
            <person name="Emerson J.B."/>
            <person name="Anantharaman K."/>
            <person name="Thomas B.C."/>
            <person name="Malmstrom R."/>
            <person name="Stieglmeier M."/>
            <person name="Klingl A."/>
            <person name="Woyke T."/>
            <person name="Ryan C.M."/>
            <person name="Banfield J.F."/>
        </authorList>
    </citation>
    <scope>NUCLEOTIDE SEQUENCE [LARGE SCALE GENOMIC DNA]</scope>
</reference>
<feature type="transmembrane region" description="Helical" evidence="10">
    <location>
        <begin position="175"/>
        <end position="192"/>
    </location>
</feature>
<evidence type="ECO:0000256" key="11">
    <source>
        <dbReference type="RuleBase" id="RU004349"/>
    </source>
</evidence>
<accession>A0A2M8LGP8</accession>
<dbReference type="Proteomes" id="UP000231436">
    <property type="component" value="Unassembled WGS sequence"/>
</dbReference>
<keyword evidence="4 10" id="KW-0812">Transmembrane</keyword>
<keyword evidence="8 10" id="KW-0472">Membrane</keyword>
<feature type="transmembrane region" description="Helical" evidence="10">
    <location>
        <begin position="16"/>
        <end position="35"/>
    </location>
</feature>
<feature type="transmembrane region" description="Helical" evidence="10">
    <location>
        <begin position="362"/>
        <end position="380"/>
    </location>
</feature>
<evidence type="ECO:0000256" key="8">
    <source>
        <dbReference type="ARBA" id="ARBA00023136"/>
    </source>
</evidence>
<feature type="transmembrane region" description="Helical" evidence="10">
    <location>
        <begin position="143"/>
        <end position="163"/>
    </location>
</feature>
<dbReference type="GO" id="GO:0006605">
    <property type="term" value="P:protein targeting"/>
    <property type="evidence" value="ECO:0007669"/>
    <property type="project" value="UniProtKB-UniRule"/>
</dbReference>